<dbReference type="GO" id="GO:0000287">
    <property type="term" value="F:magnesium ion binding"/>
    <property type="evidence" value="ECO:0007669"/>
    <property type="project" value="InterPro"/>
</dbReference>
<gene>
    <name evidence="9" type="primary">GAS</name>
</gene>
<dbReference type="BRENDA" id="4.2.3.23">
    <property type="organism ID" value="7150"/>
</dbReference>
<evidence type="ECO:0000256" key="2">
    <source>
        <dbReference type="ARBA" id="ARBA00004721"/>
    </source>
</evidence>
<dbReference type="Pfam" id="PF01397">
    <property type="entry name" value="Terpene_synth"/>
    <property type="match status" value="1"/>
</dbReference>
<dbReference type="InterPro" id="IPR008930">
    <property type="entry name" value="Terpenoid_cyclase/PrenylTrfase"/>
</dbReference>
<comment type="pathway">
    <text evidence="2">Secondary metabolite biosynthesis; terpenoid biosynthesis.</text>
</comment>
<dbReference type="BioCyc" id="MetaCyc:MONOMER-13559"/>
<dbReference type="CDD" id="cd00684">
    <property type="entry name" value="Terpene_cyclase_plant_C1"/>
    <property type="match status" value="1"/>
</dbReference>
<dbReference type="SUPFAM" id="SSF48239">
    <property type="entry name" value="Terpenoid cyclases/Protein prenyltransferases"/>
    <property type="match status" value="1"/>
</dbReference>
<dbReference type="InterPro" id="IPR034741">
    <property type="entry name" value="Terpene_cyclase-like_1_C"/>
</dbReference>
<keyword evidence="5" id="KW-0456">Lyase</keyword>
<dbReference type="GO" id="GO:0034005">
    <property type="term" value="F:germacrene-A synthase activity"/>
    <property type="evidence" value="ECO:0007669"/>
    <property type="project" value="UniProtKB-EC"/>
</dbReference>
<dbReference type="PANTHER" id="PTHR31225:SF120">
    <property type="entry name" value="GERMACRENE-A SYNTHASE"/>
    <property type="match status" value="1"/>
</dbReference>
<dbReference type="InterPro" id="IPR001906">
    <property type="entry name" value="Terpene_synth_N"/>
</dbReference>
<evidence type="ECO:0000256" key="4">
    <source>
        <dbReference type="ARBA" id="ARBA00022842"/>
    </source>
</evidence>
<reference evidence="9" key="1">
    <citation type="journal article" date="2006" name="Arch. Biochem. Biophys.">
        <title>Isoprenoid biosynthesis in Artemisia annua: cloning and heterologous expression of a germacrene A synthase from a glandular trichome cDNA library.</title>
        <authorList>
            <person name="Bertea C.M."/>
            <person name="Voster A."/>
            <person name="Verstappen F.W."/>
            <person name="Maffei M."/>
            <person name="Beekwilder J."/>
            <person name="Bouwmeester H.J."/>
        </authorList>
    </citation>
    <scope>NUCLEOTIDE SEQUENCE</scope>
</reference>
<dbReference type="AlphaFoldDB" id="Q1PDD2"/>
<feature type="domain" description="Terpene synthase N-terminal" evidence="7">
    <location>
        <begin position="32"/>
        <end position="206"/>
    </location>
</feature>
<dbReference type="GO" id="GO:0016102">
    <property type="term" value="P:diterpenoid biosynthetic process"/>
    <property type="evidence" value="ECO:0007669"/>
    <property type="project" value="InterPro"/>
</dbReference>
<dbReference type="SUPFAM" id="SSF48576">
    <property type="entry name" value="Terpenoid synthases"/>
    <property type="match status" value="1"/>
</dbReference>
<keyword evidence="4" id="KW-0460">Magnesium</keyword>
<dbReference type="EC" id="4.2.3.23" evidence="6"/>
<evidence type="ECO:0000259" key="7">
    <source>
        <dbReference type="Pfam" id="PF01397"/>
    </source>
</evidence>
<dbReference type="SMR" id="Q1PDD2"/>
<dbReference type="FunFam" id="1.10.600.10:FF:000007">
    <property type="entry name" value="Isoprene synthase, chloroplastic"/>
    <property type="match status" value="1"/>
</dbReference>
<organism evidence="9">
    <name type="scientific">Artemisia annua</name>
    <name type="common">Sweet wormwood</name>
    <dbReference type="NCBI Taxonomy" id="35608"/>
    <lineage>
        <taxon>Eukaryota</taxon>
        <taxon>Viridiplantae</taxon>
        <taxon>Streptophyta</taxon>
        <taxon>Embryophyta</taxon>
        <taxon>Tracheophyta</taxon>
        <taxon>Spermatophyta</taxon>
        <taxon>Magnoliopsida</taxon>
        <taxon>eudicotyledons</taxon>
        <taxon>Gunneridae</taxon>
        <taxon>Pentapetalae</taxon>
        <taxon>asterids</taxon>
        <taxon>campanulids</taxon>
        <taxon>Asterales</taxon>
        <taxon>Asteraceae</taxon>
        <taxon>Asteroideae</taxon>
        <taxon>Anthemideae</taxon>
        <taxon>Artemisiinae</taxon>
        <taxon>Artemisia</taxon>
    </lineage>
</organism>
<evidence type="ECO:0000256" key="5">
    <source>
        <dbReference type="ARBA" id="ARBA00023239"/>
    </source>
</evidence>
<dbReference type="EMBL" id="DQ447636">
    <property type="protein sequence ID" value="ABE03980.1"/>
    <property type="molecule type" value="mRNA"/>
</dbReference>
<proteinExistence type="evidence at transcript level"/>
<dbReference type="Gene3D" id="1.10.600.10">
    <property type="entry name" value="Farnesyl Diphosphate Synthase"/>
    <property type="match status" value="1"/>
</dbReference>
<keyword evidence="3" id="KW-0479">Metal-binding</keyword>
<dbReference type="PANTHER" id="PTHR31225">
    <property type="entry name" value="OS04G0344100 PROTEIN-RELATED"/>
    <property type="match status" value="1"/>
</dbReference>
<dbReference type="Pfam" id="PF03936">
    <property type="entry name" value="Terpene_synth_C"/>
    <property type="match status" value="1"/>
</dbReference>
<dbReference type="SFLD" id="SFLDS00005">
    <property type="entry name" value="Isoprenoid_Synthase_Type_I"/>
    <property type="match status" value="1"/>
</dbReference>
<sequence>MAAVQANVTGIKANTKTSAEPVRPLANFPPSVWGDRFLSFSLDRSELERYAIAMEKPKEDLRKLIVDPTMDSNEKLGLIYSVHRLGLTYMFLQEIESQLDKLFNKFSLQDYEEVDLYTISINFQVFRHVGYKLPCDVFNKFKDVSSGTFKASITSDVGVVGLYESAQLRIRGEKILDEASVFTEAKLKSVVNTLEGDLAQQVTQSLRRPFHQGMPLGIRQGSISLTMKKNVPLMTHCLKLAKLHFKYLELQQKEELRIVSKWWKDMRFHETTPYIRDRVPEIYLWILGLYFEPRYSLARIIATKITLFLVVLDDTYDAYATIEEIRLLTDAINKWDISAMEQIPEYIRPFYKILLDEYAGNWRRKWLKKGEQILLLLQKKRSKTLARGYLEEAEWTNSGYVASFPEYMKNGLITSAYNVISKSALVGMGEIVSEDALAWYESHPKTLQASELISRLQDDVMTYQFERERGQSATGVDAYIKTYGVSEKEAIDALKIMIENAWKDINEGCLKPRQVSMDLLAPILNLARMIDVVYRYDDGFTFPRKDSERVYQSFCLWVLYPV</sequence>
<dbReference type="Gene3D" id="1.50.10.130">
    <property type="entry name" value="Terpene synthase, N-terminal domain"/>
    <property type="match status" value="1"/>
</dbReference>
<dbReference type="InterPro" id="IPR005630">
    <property type="entry name" value="Terpene_synthase_metal-bd"/>
</dbReference>
<evidence type="ECO:0000256" key="1">
    <source>
        <dbReference type="ARBA" id="ARBA00001946"/>
    </source>
</evidence>
<dbReference type="InterPro" id="IPR008949">
    <property type="entry name" value="Isoprenoid_synthase_dom_sf"/>
</dbReference>
<evidence type="ECO:0000256" key="3">
    <source>
        <dbReference type="ARBA" id="ARBA00022723"/>
    </source>
</evidence>
<evidence type="ECO:0000259" key="8">
    <source>
        <dbReference type="Pfam" id="PF03936"/>
    </source>
</evidence>
<accession>Q1PDD2</accession>
<comment type="cofactor">
    <cofactor evidence="1">
        <name>Mg(2+)</name>
        <dbReference type="ChEBI" id="CHEBI:18420"/>
    </cofactor>
</comment>
<dbReference type="SFLD" id="SFLDG01019">
    <property type="entry name" value="Terpene_Cyclase_Like_1_C_Termi"/>
    <property type="match status" value="1"/>
</dbReference>
<dbReference type="InterPro" id="IPR044814">
    <property type="entry name" value="Terpene_cyclase_plant_C1"/>
</dbReference>
<evidence type="ECO:0000313" key="9">
    <source>
        <dbReference type="EMBL" id="ABE03980.1"/>
    </source>
</evidence>
<evidence type="ECO:0000256" key="6">
    <source>
        <dbReference type="ARBA" id="ARBA00038973"/>
    </source>
</evidence>
<dbReference type="InterPro" id="IPR050148">
    <property type="entry name" value="Terpene_synthase-like"/>
</dbReference>
<protein>
    <recommendedName>
        <fullName evidence="6">germacrene-A synthase</fullName>
        <ecNumber evidence="6">4.2.3.23</ecNumber>
    </recommendedName>
</protein>
<name>Q1PDD2_ARTAN</name>
<dbReference type="InterPro" id="IPR036965">
    <property type="entry name" value="Terpene_synth_N_sf"/>
</dbReference>
<feature type="domain" description="Terpene synthase metal-binding" evidence="8">
    <location>
        <begin position="264"/>
        <end position="504"/>
    </location>
</feature>